<keyword evidence="3" id="KW-0862">Zinc</keyword>
<proteinExistence type="predicted"/>
<dbReference type="GO" id="GO:0008237">
    <property type="term" value="F:metallopeptidase activity"/>
    <property type="evidence" value="ECO:0007669"/>
    <property type="project" value="TreeGrafter"/>
</dbReference>
<dbReference type="GO" id="GO:0008270">
    <property type="term" value="F:zinc ion binding"/>
    <property type="evidence" value="ECO:0007669"/>
    <property type="project" value="UniProtKB-KW"/>
</dbReference>
<feature type="region of interest" description="Disordered" evidence="5">
    <location>
        <begin position="163"/>
        <end position="183"/>
    </location>
</feature>
<dbReference type="GO" id="GO:0006281">
    <property type="term" value="P:DNA repair"/>
    <property type="evidence" value="ECO:0007669"/>
    <property type="project" value="TreeGrafter"/>
</dbReference>
<dbReference type="PROSITE" id="PS51397">
    <property type="entry name" value="WLM"/>
    <property type="match status" value="1"/>
</dbReference>
<keyword evidence="9" id="KW-1185">Reference proteome</keyword>
<evidence type="ECO:0000259" key="7">
    <source>
        <dbReference type="PROSITE" id="PS51397"/>
    </source>
</evidence>
<gene>
    <name evidence="8" type="ORF">H2200_001744</name>
</gene>
<feature type="region of interest" description="Disordered" evidence="5">
    <location>
        <begin position="394"/>
        <end position="426"/>
    </location>
</feature>
<evidence type="ECO:0000259" key="6">
    <source>
        <dbReference type="PROSITE" id="PS50199"/>
    </source>
</evidence>
<sequence length="478" mass="52979">MSRTHGTELDPLVDQFQHLTSKPRAAEALHALKRIASVVKPIMRVRNWRVGTLAEFWPDEANLLGLNTNRGEIIHVRLRYPGDDSQFLPFENVVDTMLHELCHIVIGPHNSAFNALWDKLRDEHEALLRKGYTGEGFLGKGNRVGGRSIPRSELQRQARAAAERRGRNATLAQNSGTKLGGQGIARGQNAREIIAAAAERRNRVNKGCGSAAPDMSKKIAQEQAIKQEKISTTQAEKADEDEAALMQAYIDMIQEEDAQKFDPNYLPPSQENPEGGLKTSNGVHPPTDLRQLREEQLRLEQQLKNQAASNTTTKEHGSSSKPSLSKPKSKQTSTSATARSRLLNPAPAPSIPQKDPSEPPMLPHEEETWSCDICTLVNPINYLLCDACGTERPEWFNPPSPRPTTSQPTTSRTSLHPSSNSHPKVLASRNAVENIARFSATEKEKAQAKPVGWTCRCGNFMENQWWTCDGCGRMKESS</sequence>
<evidence type="ECO:0000256" key="4">
    <source>
        <dbReference type="PROSITE-ProRule" id="PRU00322"/>
    </source>
</evidence>
<dbReference type="InterPro" id="IPR053000">
    <property type="entry name" value="WSS1-like_metalloprotease"/>
</dbReference>
<comment type="caution">
    <text evidence="8">The sequence shown here is derived from an EMBL/GenBank/DDBJ whole genome shotgun (WGS) entry which is preliminary data.</text>
</comment>
<dbReference type="PROSITE" id="PS50199">
    <property type="entry name" value="ZF_RANBP2_2"/>
    <property type="match status" value="1"/>
</dbReference>
<reference evidence="8" key="1">
    <citation type="submission" date="2022-10" db="EMBL/GenBank/DDBJ databases">
        <title>Culturing micro-colonial fungi from biological soil crusts in the Mojave desert and describing Neophaeococcomyces mojavensis, and introducing the new genera and species Taxawa tesnikishii.</title>
        <authorList>
            <person name="Kurbessoian T."/>
            <person name="Stajich J.E."/>
        </authorList>
    </citation>
    <scope>NUCLEOTIDE SEQUENCE</scope>
    <source>
        <strain evidence="8">TK_41</strain>
    </source>
</reference>
<feature type="region of interest" description="Disordered" evidence="5">
    <location>
        <begin position="304"/>
        <end position="365"/>
    </location>
</feature>
<dbReference type="AlphaFoldDB" id="A0AA39CNB4"/>
<dbReference type="PROSITE" id="PS01358">
    <property type="entry name" value="ZF_RANBP2_1"/>
    <property type="match status" value="1"/>
</dbReference>
<dbReference type="PANTHER" id="PTHR46622:SF1">
    <property type="entry name" value="DNA-DEPENDENT METALLOPROTEASE WSS1"/>
    <property type="match status" value="1"/>
</dbReference>
<feature type="region of interest" description="Disordered" evidence="5">
    <location>
        <begin position="261"/>
        <end position="287"/>
    </location>
</feature>
<dbReference type="EMBL" id="JAPDRK010000002">
    <property type="protein sequence ID" value="KAJ9615668.1"/>
    <property type="molecule type" value="Genomic_DNA"/>
</dbReference>
<dbReference type="InterPro" id="IPR036443">
    <property type="entry name" value="Znf_RanBP2_sf"/>
</dbReference>
<feature type="compositionally biased region" description="Low complexity" evidence="5">
    <location>
        <begin position="403"/>
        <end position="414"/>
    </location>
</feature>
<feature type="domain" description="RanBP2-type" evidence="6">
    <location>
        <begin position="365"/>
        <end position="394"/>
    </location>
</feature>
<name>A0AA39CNB4_9EURO</name>
<feature type="domain" description="WLM" evidence="7">
    <location>
        <begin position="4"/>
        <end position="203"/>
    </location>
</feature>
<evidence type="ECO:0000256" key="3">
    <source>
        <dbReference type="ARBA" id="ARBA00022833"/>
    </source>
</evidence>
<organism evidence="8 9">
    <name type="scientific">Cladophialophora chaetospira</name>
    <dbReference type="NCBI Taxonomy" id="386627"/>
    <lineage>
        <taxon>Eukaryota</taxon>
        <taxon>Fungi</taxon>
        <taxon>Dikarya</taxon>
        <taxon>Ascomycota</taxon>
        <taxon>Pezizomycotina</taxon>
        <taxon>Eurotiomycetes</taxon>
        <taxon>Chaetothyriomycetidae</taxon>
        <taxon>Chaetothyriales</taxon>
        <taxon>Herpotrichiellaceae</taxon>
        <taxon>Cladophialophora</taxon>
    </lineage>
</organism>
<evidence type="ECO:0000256" key="1">
    <source>
        <dbReference type="ARBA" id="ARBA00022723"/>
    </source>
</evidence>
<evidence type="ECO:0008006" key="10">
    <source>
        <dbReference type="Google" id="ProtNLM"/>
    </source>
</evidence>
<evidence type="ECO:0000313" key="8">
    <source>
        <dbReference type="EMBL" id="KAJ9615668.1"/>
    </source>
</evidence>
<evidence type="ECO:0000256" key="2">
    <source>
        <dbReference type="ARBA" id="ARBA00022771"/>
    </source>
</evidence>
<keyword evidence="1" id="KW-0479">Metal-binding</keyword>
<feature type="compositionally biased region" description="Low complexity" evidence="5">
    <location>
        <begin position="319"/>
        <end position="343"/>
    </location>
</feature>
<feature type="compositionally biased region" description="Polar residues" evidence="5">
    <location>
        <begin position="267"/>
        <end position="282"/>
    </location>
</feature>
<dbReference type="SUPFAM" id="SSF90209">
    <property type="entry name" value="Ran binding protein zinc finger-like"/>
    <property type="match status" value="1"/>
</dbReference>
<accession>A0AA39CNB4</accession>
<dbReference type="InterPro" id="IPR001876">
    <property type="entry name" value="Znf_RanBP2"/>
</dbReference>
<protein>
    <recommendedName>
        <fullName evidence="10">Zinc metallopeptidase</fullName>
    </recommendedName>
</protein>
<evidence type="ECO:0000256" key="5">
    <source>
        <dbReference type="SAM" id="MobiDB-lite"/>
    </source>
</evidence>
<dbReference type="Gene3D" id="2.30.30.380">
    <property type="entry name" value="Zn-finger domain of Sec23/24"/>
    <property type="match status" value="1"/>
</dbReference>
<dbReference type="GO" id="GO:0005634">
    <property type="term" value="C:nucleus"/>
    <property type="evidence" value="ECO:0007669"/>
    <property type="project" value="TreeGrafter"/>
</dbReference>
<dbReference type="Pfam" id="PF08325">
    <property type="entry name" value="WLM"/>
    <property type="match status" value="1"/>
</dbReference>
<dbReference type="PANTHER" id="PTHR46622">
    <property type="entry name" value="DNA-DEPENDENT METALLOPROTEASE WSS1"/>
    <property type="match status" value="1"/>
</dbReference>
<dbReference type="Proteomes" id="UP001172673">
    <property type="component" value="Unassembled WGS sequence"/>
</dbReference>
<evidence type="ECO:0000313" key="9">
    <source>
        <dbReference type="Proteomes" id="UP001172673"/>
    </source>
</evidence>
<keyword evidence="2 4" id="KW-0863">Zinc-finger</keyword>
<dbReference type="InterPro" id="IPR013536">
    <property type="entry name" value="WLM_dom"/>
</dbReference>